<dbReference type="EMBL" id="VSSQ01007620">
    <property type="protein sequence ID" value="MPM36480.1"/>
    <property type="molecule type" value="Genomic_DNA"/>
</dbReference>
<name>A0A644Z6M1_9ZZZZ</name>
<proteinExistence type="predicted"/>
<protein>
    <submittedName>
        <fullName evidence="1">Uncharacterized protein</fullName>
    </submittedName>
</protein>
<accession>A0A644Z6M1</accession>
<sequence length="111" mass="13229">MFLKKAFPIVQISRFPEKIKTKNKRKHKKHHIKTEYVQARLEDFVLGERFCYDGKLLELVETKEAEYIFSIVGSKKELTLKKRWIASHLKAIAHVVYENMEEVKDHGEKEQ</sequence>
<reference evidence="1" key="1">
    <citation type="submission" date="2019-08" db="EMBL/GenBank/DDBJ databases">
        <authorList>
            <person name="Kucharzyk K."/>
            <person name="Murdoch R.W."/>
            <person name="Higgins S."/>
            <person name="Loffler F."/>
        </authorList>
    </citation>
    <scope>NUCLEOTIDE SEQUENCE</scope>
</reference>
<comment type="caution">
    <text evidence="1">The sequence shown here is derived from an EMBL/GenBank/DDBJ whole genome shotgun (WGS) entry which is preliminary data.</text>
</comment>
<dbReference type="AlphaFoldDB" id="A0A644Z6M1"/>
<gene>
    <name evidence="1" type="ORF">SDC9_83078</name>
</gene>
<organism evidence="1">
    <name type="scientific">bioreactor metagenome</name>
    <dbReference type="NCBI Taxonomy" id="1076179"/>
    <lineage>
        <taxon>unclassified sequences</taxon>
        <taxon>metagenomes</taxon>
        <taxon>ecological metagenomes</taxon>
    </lineage>
</organism>
<evidence type="ECO:0000313" key="1">
    <source>
        <dbReference type="EMBL" id="MPM36480.1"/>
    </source>
</evidence>